<reference evidence="3" key="1">
    <citation type="journal article" date="2014" name="Int. J. Syst. Evol. Microbiol.">
        <title>Complete genome sequence of Corynebacterium casei LMG S-19264T (=DSM 44701T), isolated from a smear-ripened cheese.</title>
        <authorList>
            <consortium name="US DOE Joint Genome Institute (JGI-PGF)"/>
            <person name="Walter F."/>
            <person name="Albersmeier A."/>
            <person name="Kalinowski J."/>
            <person name="Ruckert C."/>
        </authorList>
    </citation>
    <scope>NUCLEOTIDE SEQUENCE</scope>
    <source>
        <strain evidence="3">CCM 7905</strain>
    </source>
</reference>
<feature type="domain" description="DUF218" evidence="2">
    <location>
        <begin position="42"/>
        <end position="151"/>
    </location>
</feature>
<reference evidence="3" key="2">
    <citation type="submission" date="2020-09" db="EMBL/GenBank/DDBJ databases">
        <authorList>
            <person name="Sun Q."/>
            <person name="Sedlacek I."/>
        </authorList>
    </citation>
    <scope>NUCLEOTIDE SEQUENCE</scope>
    <source>
        <strain evidence="3">CCM 7905</strain>
    </source>
</reference>
<keyword evidence="1" id="KW-0812">Transmembrane</keyword>
<comment type="caution">
    <text evidence="3">The sequence shown here is derived from an EMBL/GenBank/DDBJ whole genome shotgun (WGS) entry which is preliminary data.</text>
</comment>
<dbReference type="EMBL" id="BMCU01000007">
    <property type="protein sequence ID" value="GGG28103.1"/>
    <property type="molecule type" value="Genomic_DNA"/>
</dbReference>
<gene>
    <name evidence="3" type="ORF">GCM10007304_47430</name>
</gene>
<dbReference type="CDD" id="cd06259">
    <property type="entry name" value="YdcF-like"/>
    <property type="match status" value="1"/>
</dbReference>
<sequence>MGRLGRAMIVIVAIPVAITVILGAVGYVLFTRASIDPIAKADAIIVLGGEHDGREAYGIALAEQGVADTVVLSDPYGPHDKTFQKWCASSSEKVTVFCEKPVPSTTRGEAIFTQELARQHGWKHVVVISWQYHLPRARYIFGQCFDGTVTMRAVPRTYDFSLAEWEFTYLYQLAGFVKAAVQGSSSCTDPSVT</sequence>
<feature type="transmembrane region" description="Helical" evidence="1">
    <location>
        <begin position="7"/>
        <end position="30"/>
    </location>
</feature>
<protein>
    <recommendedName>
        <fullName evidence="2">DUF218 domain-containing protein</fullName>
    </recommendedName>
</protein>
<evidence type="ECO:0000313" key="3">
    <source>
        <dbReference type="EMBL" id="GGG28103.1"/>
    </source>
</evidence>
<organism evidence="3 4">
    <name type="scientific">Rhodococcoides trifolii</name>
    <dbReference type="NCBI Taxonomy" id="908250"/>
    <lineage>
        <taxon>Bacteria</taxon>
        <taxon>Bacillati</taxon>
        <taxon>Actinomycetota</taxon>
        <taxon>Actinomycetes</taxon>
        <taxon>Mycobacteriales</taxon>
        <taxon>Nocardiaceae</taxon>
        <taxon>Rhodococcoides</taxon>
    </lineage>
</organism>
<evidence type="ECO:0000256" key="1">
    <source>
        <dbReference type="SAM" id="Phobius"/>
    </source>
</evidence>
<dbReference type="Pfam" id="PF02698">
    <property type="entry name" value="DUF218"/>
    <property type="match status" value="1"/>
</dbReference>
<dbReference type="InterPro" id="IPR003848">
    <property type="entry name" value="DUF218"/>
</dbReference>
<name>A0A917G8A8_9NOCA</name>
<dbReference type="AlphaFoldDB" id="A0A917G8A8"/>
<keyword evidence="1" id="KW-1133">Transmembrane helix</keyword>
<dbReference type="Proteomes" id="UP000654257">
    <property type="component" value="Unassembled WGS sequence"/>
</dbReference>
<keyword evidence="1" id="KW-0472">Membrane</keyword>
<accession>A0A917G8A8</accession>
<evidence type="ECO:0000259" key="2">
    <source>
        <dbReference type="Pfam" id="PF02698"/>
    </source>
</evidence>
<evidence type="ECO:0000313" key="4">
    <source>
        <dbReference type="Proteomes" id="UP000654257"/>
    </source>
</evidence>
<keyword evidence="4" id="KW-1185">Reference proteome</keyword>
<proteinExistence type="predicted"/>